<accession>A0A0U5GGQ5</accession>
<reference evidence="2" key="1">
    <citation type="journal article" date="2016" name="Genome Announc.">
        <title>Draft genome sequences of fungus Aspergillus calidoustus.</title>
        <authorList>
            <person name="Horn F."/>
            <person name="Linde J."/>
            <person name="Mattern D.J."/>
            <person name="Walther G."/>
            <person name="Guthke R."/>
            <person name="Scherlach K."/>
            <person name="Martin K."/>
            <person name="Brakhage A.A."/>
            <person name="Petzke L."/>
            <person name="Valiante V."/>
        </authorList>
    </citation>
    <scope>NUCLEOTIDE SEQUENCE [LARGE SCALE GENOMIC DNA]</scope>
    <source>
        <strain evidence="2">SF006504</strain>
    </source>
</reference>
<keyword evidence="2" id="KW-1185">Reference proteome</keyword>
<protein>
    <submittedName>
        <fullName evidence="1">Uncharacterized protein</fullName>
    </submittedName>
</protein>
<dbReference type="AlphaFoldDB" id="A0A0U5GGQ5"/>
<organism evidence="1 2">
    <name type="scientific">Aspergillus calidoustus</name>
    <dbReference type="NCBI Taxonomy" id="454130"/>
    <lineage>
        <taxon>Eukaryota</taxon>
        <taxon>Fungi</taxon>
        <taxon>Dikarya</taxon>
        <taxon>Ascomycota</taxon>
        <taxon>Pezizomycotina</taxon>
        <taxon>Eurotiomycetes</taxon>
        <taxon>Eurotiomycetidae</taxon>
        <taxon>Eurotiales</taxon>
        <taxon>Aspergillaceae</taxon>
        <taxon>Aspergillus</taxon>
        <taxon>Aspergillus subgen. Nidulantes</taxon>
    </lineage>
</organism>
<proteinExistence type="predicted"/>
<evidence type="ECO:0000313" key="1">
    <source>
        <dbReference type="EMBL" id="CEL09934.1"/>
    </source>
</evidence>
<evidence type="ECO:0000313" key="2">
    <source>
        <dbReference type="Proteomes" id="UP000054771"/>
    </source>
</evidence>
<dbReference type="EMBL" id="CDMC01000016">
    <property type="protein sequence ID" value="CEL09934.1"/>
    <property type="molecule type" value="Genomic_DNA"/>
</dbReference>
<sequence length="113" mass="12555">MVCLRCSNPLAPPLPVGDSGSCMSSSVLSNRTGQTHAVDRTILRYRRRIRHQPPHCYWDNQTRLRSDSISVINSKLIPGSLICCRSLNQQQGTRNNAPCQTRLETGVQPVILG</sequence>
<name>A0A0U5GGQ5_ASPCI</name>
<gene>
    <name evidence="1" type="ORF">ASPCAL13062</name>
</gene>
<dbReference type="Proteomes" id="UP000054771">
    <property type="component" value="Unassembled WGS sequence"/>
</dbReference>